<accession>W6EKH2</accession>
<evidence type="ECO:0000313" key="4">
    <source>
        <dbReference type="Proteomes" id="UP000019367"/>
    </source>
</evidence>
<dbReference type="GO" id="GO:0016787">
    <property type="term" value="F:hydrolase activity"/>
    <property type="evidence" value="ECO:0007669"/>
    <property type="project" value="UniProtKB-KW"/>
</dbReference>
<dbReference type="RefSeq" id="YP_009005974.1">
    <property type="nucleotide sequence ID" value="NC_023566.1"/>
</dbReference>
<proteinExistence type="predicted"/>
<dbReference type="GeneID" id="18502994"/>
<keyword evidence="1" id="KW-0540">Nuclease</keyword>
<organism evidence="3 4">
    <name type="scientific">Rhizobium phage vB_RglS_P106B</name>
    <dbReference type="NCBI Taxonomy" id="1458697"/>
    <lineage>
        <taxon>Viruses</taxon>
        <taxon>Duplodnaviria</taxon>
        <taxon>Heunggongvirae</taxon>
        <taxon>Uroviricota</taxon>
        <taxon>Caudoviricetes</taxon>
        <taxon>Rigallicvirus</taxon>
        <taxon>Rigallicvirus P106B</taxon>
    </lineage>
</organism>
<reference evidence="3 4" key="1">
    <citation type="journal article" date="2015" name="Microbiology">
        <title>Genomic and phenotypic characterization of Rhizobium gallicum phage vB_RglS_P106B.</title>
        <authorList>
            <person name="Halmillawewa A.P."/>
            <person name="Restrepo-Cordoba M."/>
            <person name="Yost C.K."/>
            <person name="Hynes M.F."/>
        </authorList>
    </citation>
    <scope>NUCLEOTIDE SEQUENCE [LARGE SCALE GENOMIC DNA]</scope>
</reference>
<dbReference type="OrthoDB" id="3536at10239"/>
<name>W6EKH2_9CAUD</name>
<evidence type="ECO:0000313" key="3">
    <source>
        <dbReference type="EMBL" id="AHJ10731.1"/>
    </source>
</evidence>
<gene>
    <name evidence="3" type="ORF">P106B_48</name>
</gene>
<dbReference type="Gene3D" id="3.90.1600.10">
    <property type="entry name" value="Palm domain of DNA polymerase"/>
    <property type="match status" value="1"/>
</dbReference>
<dbReference type="InterPro" id="IPR023211">
    <property type="entry name" value="DNA_pol_palm_dom_sf"/>
</dbReference>
<protein>
    <submittedName>
        <fullName evidence="3">Putative DNA polymerase</fullName>
    </submittedName>
</protein>
<dbReference type="KEGG" id="vg:18502994"/>
<dbReference type="InterPro" id="IPR043502">
    <property type="entry name" value="DNA/RNA_pol_sf"/>
</dbReference>
<dbReference type="SUPFAM" id="SSF56672">
    <property type="entry name" value="DNA/RNA polymerases"/>
    <property type="match status" value="1"/>
</dbReference>
<keyword evidence="4" id="KW-1185">Reference proteome</keyword>
<evidence type="ECO:0000256" key="2">
    <source>
        <dbReference type="ARBA" id="ARBA00022801"/>
    </source>
</evidence>
<keyword evidence="2" id="KW-0378">Hydrolase</keyword>
<dbReference type="Proteomes" id="UP000019367">
    <property type="component" value="Segment"/>
</dbReference>
<sequence>MLSLDYAPVYDIETPGPNCFTLHMEMLFNETESTWEISEYRDDRRELMAWFDWLNRGQIPMIGFNTVHFDYPVIHYIWTNPNATVEQIYLFSQNIINSQDRFANTIWERDRFAPQIDLFKIHHFDNKAKTTSLKALQINMRLPSVIDSPIEWGKRLNTNEIGGLLIPYNKSDTKSTKAFAHYSMQAIEFRLAQVEQFGVDVMNWNDSKIGSKILESRLGDELCYDRSSGRKQMRQTPRNRIALAEIIFPFIRFDNPEFNRVLDYMRQQVLTPADLEPTEWKVQKVQTKGVFAGLTANVGGIKFAFGTGGIHGSVERQRIIATDDWLIRDIDVASLYPSIGIVNHLFPEHLGHRFVEEYSNLPKERKEWQAKKGKKCVEANSLKLAANGTYGNSNSEFSPFYDPKYTMSITINGQLMLAMLVEWLLRIPTLTIIQANTDGITYSIHRDYEPQAAATCREWEKQTKLTLEDANYKRMFIRDVNNYIAEDFDGKLKLKGAYWTPDPLNYAQSISEAQPPAWHKDLGNCVSIRAAVAAMVYNVPIETFLQTCTNPYDFMLRIKVGRVDQLILNRNPIQKTTRYYVAKQGGMMAKVSPPAKGAQIGAYKRANGVSDLTWFAVNAELEAQGRPNDWDARIHTKNKSKYEMRENAIEAGYKVAICNDIGDFRFDNLDYAYYLEEAKKLLI</sequence>
<dbReference type="EMBL" id="KF977490">
    <property type="protein sequence ID" value="AHJ10731.1"/>
    <property type="molecule type" value="Genomic_DNA"/>
</dbReference>
<evidence type="ECO:0000256" key="1">
    <source>
        <dbReference type="ARBA" id="ARBA00022722"/>
    </source>
</evidence>
<dbReference type="GO" id="GO:0004518">
    <property type="term" value="F:nuclease activity"/>
    <property type="evidence" value="ECO:0007669"/>
    <property type="project" value="UniProtKB-KW"/>
</dbReference>